<dbReference type="OrthoDB" id="9811314at2"/>
<dbReference type="Proteomes" id="UP000254808">
    <property type="component" value="Chromosome"/>
</dbReference>
<dbReference type="InterPro" id="IPR050361">
    <property type="entry name" value="MPP/UQCRC_Complex"/>
</dbReference>
<evidence type="ECO:0000259" key="3">
    <source>
        <dbReference type="Pfam" id="PF05193"/>
    </source>
</evidence>
<dbReference type="Gene3D" id="3.30.830.10">
    <property type="entry name" value="Metalloenzyme, LuxS/M16 peptidase-like"/>
    <property type="match status" value="2"/>
</dbReference>
<evidence type="ECO:0000259" key="2">
    <source>
        <dbReference type="Pfam" id="PF00675"/>
    </source>
</evidence>
<organism evidence="4 5">
    <name type="scientific">Cyclonatronum proteinivorum</name>
    <dbReference type="NCBI Taxonomy" id="1457365"/>
    <lineage>
        <taxon>Bacteria</taxon>
        <taxon>Pseudomonadati</taxon>
        <taxon>Balneolota</taxon>
        <taxon>Balneolia</taxon>
        <taxon>Balneolales</taxon>
        <taxon>Cyclonatronaceae</taxon>
        <taxon>Cyclonatronum</taxon>
    </lineage>
</organism>
<feature type="domain" description="Peptidase M16 C-terminal" evidence="3">
    <location>
        <begin position="218"/>
        <end position="396"/>
    </location>
</feature>
<sequence length="705" mass="77638">MRNLFKSLFFTGTAAVLFAVGCAGPSQTAEEPEFRFIERPETLVFPELNPIVVPEVHSFEFNGITFFLVEDNEVPLINLSSVIRAGSWMEPRDKVGLASITGEVMRSGGTPNFPGDELNEMLESRAASIETSFGLTSGSASMSVLKEDFEELLPIFIEVLTQPAFPQEKLDLALTQRRSVIGRRNDQPSGIATREFRHLIYGRNSVFSSVQEYDDLNNISREDLVDFHRQAINANNLMIGLSGDFSAEEIRPVLERYFGEIEQGSPNTFDFPDVAYTDGPSINFVPRTEMNQSIIRMGHIGGFRDNPDYAALQVMNQMLSGGFSGRLLQEVRTRQGLAYSVGGSFGSGTLFQGQFFAGLSTASETTARAIEATIHEIRRLQDEPVTQEELDETRERFLNSLAFRYSSRSAALSEQINNAYVGLPFDAFEQYVEEVRLVTTEDIQRVAREYLRPEALHILVVGNPNEIGDQLERFGPVNEIDISIPRPGASAPRAVVSGDTEAGQQWISRMAEAVLNGASIETLSYEGSLASSQLPPGMTVDVDVSYNFSTNSVVQVLNTPMGSQTIGYENGAAYVEAMGQRQNLPSEAAASYARMLETHYVTLSHKAASGELQAAYTGTETINGREVAVLVLPESETTLKLDVQTSLPVQLSYMEFVPQLGAEAEMVMTFEEWTSGSGIQAARVQRQLMDGEEVSSFTFTTHSAE</sequence>
<evidence type="ECO:0000313" key="4">
    <source>
        <dbReference type="EMBL" id="AXJ01302.1"/>
    </source>
</evidence>
<dbReference type="Pfam" id="PF05193">
    <property type="entry name" value="Peptidase_M16_C"/>
    <property type="match status" value="1"/>
</dbReference>
<keyword evidence="5" id="KW-1185">Reference proteome</keyword>
<dbReference type="KEGG" id="cprv:CYPRO_2052"/>
<dbReference type="AlphaFoldDB" id="A0A345ULF0"/>
<feature type="chain" id="PRO_5016566484" evidence="1">
    <location>
        <begin position="29"/>
        <end position="705"/>
    </location>
</feature>
<reference evidence="4 5" key="1">
    <citation type="submission" date="2018-03" db="EMBL/GenBank/DDBJ databases">
        <title>Phenotypic and genomic properties of Cyclonatronum proteinivorum gen. nov., sp. nov., a haloalkaliphilic bacteroidete from soda lakes possessing Na+-translocating rhodopsin.</title>
        <authorList>
            <person name="Toshchakov S.V."/>
            <person name="Korzhenkov A."/>
            <person name="Samarov N.I."/>
            <person name="Kublanov I.V."/>
            <person name="Muntyan M.S."/>
            <person name="Sorokin D.Y."/>
        </authorList>
    </citation>
    <scope>NUCLEOTIDE SEQUENCE [LARGE SCALE GENOMIC DNA]</scope>
    <source>
        <strain evidence="4 5">Omega</strain>
    </source>
</reference>
<gene>
    <name evidence="4" type="ORF">CYPRO_2052</name>
</gene>
<dbReference type="GO" id="GO:0046872">
    <property type="term" value="F:metal ion binding"/>
    <property type="evidence" value="ECO:0007669"/>
    <property type="project" value="InterPro"/>
</dbReference>
<keyword evidence="1" id="KW-0732">Signal</keyword>
<feature type="signal peptide" evidence="1">
    <location>
        <begin position="1"/>
        <end position="28"/>
    </location>
</feature>
<dbReference type="Pfam" id="PF00675">
    <property type="entry name" value="Peptidase_M16"/>
    <property type="match status" value="1"/>
</dbReference>
<evidence type="ECO:0000313" key="5">
    <source>
        <dbReference type="Proteomes" id="UP000254808"/>
    </source>
</evidence>
<name>A0A345ULF0_9BACT</name>
<protein>
    <submittedName>
        <fullName evidence="4">Putative Zn-dependent peptidase</fullName>
    </submittedName>
</protein>
<proteinExistence type="predicted"/>
<dbReference type="PANTHER" id="PTHR11851">
    <property type="entry name" value="METALLOPROTEASE"/>
    <property type="match status" value="1"/>
</dbReference>
<dbReference type="SUPFAM" id="SSF63411">
    <property type="entry name" value="LuxS/MPP-like metallohydrolase"/>
    <property type="match status" value="2"/>
</dbReference>
<dbReference type="RefSeq" id="WP_114984505.1">
    <property type="nucleotide sequence ID" value="NZ_CP027806.1"/>
</dbReference>
<evidence type="ECO:0000256" key="1">
    <source>
        <dbReference type="SAM" id="SignalP"/>
    </source>
</evidence>
<feature type="domain" description="Peptidase M16 N-terminal" evidence="2">
    <location>
        <begin position="78"/>
        <end position="176"/>
    </location>
</feature>
<dbReference type="PANTHER" id="PTHR11851:SF225">
    <property type="entry name" value="NON-PEPTIDASE HOMOLOG YMXG"/>
    <property type="match status" value="1"/>
</dbReference>
<dbReference type="InterPro" id="IPR011765">
    <property type="entry name" value="Pept_M16_N"/>
</dbReference>
<accession>A0A345ULF0</accession>
<dbReference type="InterPro" id="IPR007863">
    <property type="entry name" value="Peptidase_M16_C"/>
</dbReference>
<dbReference type="InterPro" id="IPR011249">
    <property type="entry name" value="Metalloenz_LuxS/M16"/>
</dbReference>
<dbReference type="EMBL" id="CP027806">
    <property type="protein sequence ID" value="AXJ01302.1"/>
    <property type="molecule type" value="Genomic_DNA"/>
</dbReference>
<dbReference type="PROSITE" id="PS51257">
    <property type="entry name" value="PROKAR_LIPOPROTEIN"/>
    <property type="match status" value="1"/>
</dbReference>